<keyword evidence="2" id="KW-1185">Reference proteome</keyword>
<evidence type="ECO:0000313" key="1">
    <source>
        <dbReference type="EMBL" id="MPQ44398.1"/>
    </source>
</evidence>
<gene>
    <name evidence="1" type="ORF">GBZ86_11585</name>
</gene>
<dbReference type="Proteomes" id="UP000430345">
    <property type="component" value="Unassembled WGS sequence"/>
</dbReference>
<proteinExistence type="predicted"/>
<dbReference type="OrthoDB" id="10012971at2"/>
<dbReference type="RefSeq" id="WP_152890835.1">
    <property type="nucleotide sequence ID" value="NZ_WHJC01000207.1"/>
</dbReference>
<dbReference type="EMBL" id="WHJC01000207">
    <property type="protein sequence ID" value="MPQ44398.1"/>
    <property type="molecule type" value="Genomic_DNA"/>
</dbReference>
<reference evidence="1 2" key="1">
    <citation type="submission" date="2019-10" db="EMBL/GenBank/DDBJ databases">
        <title>The Genome Sequence of Clostridium tarantellae Isolated from Fish Brain.</title>
        <authorList>
            <person name="Bano L."/>
            <person name="Kiel M."/>
            <person name="Sales G."/>
            <person name="Doxey A.C."/>
            <person name="Mansfield M.J."/>
            <person name="Schiavone M."/>
            <person name="Rossetto O."/>
            <person name="Pirazzini M."/>
            <person name="Dobrindt U."/>
            <person name="Montecucco C."/>
        </authorList>
    </citation>
    <scope>NUCLEOTIDE SEQUENCE [LARGE SCALE GENOMIC DNA]</scope>
    <source>
        <strain evidence="1 2">DSM 3997</strain>
    </source>
</reference>
<dbReference type="AlphaFoldDB" id="A0A6I1MPK3"/>
<comment type="caution">
    <text evidence="1">The sequence shown here is derived from an EMBL/GenBank/DDBJ whole genome shotgun (WGS) entry which is preliminary data.</text>
</comment>
<name>A0A6I1MPK3_9CLOT</name>
<sequence>MKYKNIVMALIATIGVLAVVKFSTVLANPNIKDVKIESTKGKNEGIFSEKDGMWQPGMSKKSEFFIENSSNKDIVIEKFTFNKSFLKNYKNNKDIFESDKEYDAFMNNSFIEISYKGEELYSGSFKDAFKEKKVDLLEQIKVKAGEKKVFDITISLSKDMNNNAKALKKEFILGIIYEYAEESKLTENKSNYKNIALGSYDIFLELVNENMLTKPLKEEV</sequence>
<evidence type="ECO:0000313" key="2">
    <source>
        <dbReference type="Proteomes" id="UP000430345"/>
    </source>
</evidence>
<accession>A0A6I1MPK3</accession>
<organism evidence="1 2">
    <name type="scientific">Clostridium tarantellae</name>
    <dbReference type="NCBI Taxonomy" id="39493"/>
    <lineage>
        <taxon>Bacteria</taxon>
        <taxon>Bacillati</taxon>
        <taxon>Bacillota</taxon>
        <taxon>Clostridia</taxon>
        <taxon>Eubacteriales</taxon>
        <taxon>Clostridiaceae</taxon>
        <taxon>Clostridium</taxon>
    </lineage>
</organism>
<protein>
    <submittedName>
        <fullName evidence="1">Uncharacterized protein</fullName>
    </submittedName>
</protein>